<dbReference type="PANTHER" id="PTHR32410">
    <property type="entry name" value="CYSTEINE/HISTIDINE-RICH C1 DOMAIN FAMILY PROTEIN"/>
    <property type="match status" value="1"/>
</dbReference>
<evidence type="ECO:0000313" key="5">
    <source>
        <dbReference type="EMBL" id="KAF5454029.1"/>
    </source>
</evidence>
<dbReference type="GO" id="GO:0046872">
    <property type="term" value="F:metal ion binding"/>
    <property type="evidence" value="ECO:0007669"/>
    <property type="project" value="UniProtKB-KW"/>
</dbReference>
<keyword evidence="2" id="KW-0677">Repeat</keyword>
<dbReference type="AlphaFoldDB" id="A0A833X042"/>
<dbReference type="SUPFAM" id="SSF57889">
    <property type="entry name" value="Cysteine-rich domain"/>
    <property type="match status" value="7"/>
</dbReference>
<protein>
    <recommendedName>
        <fullName evidence="4">Phorbol-ester/DAG-type domain-containing protein</fullName>
    </recommendedName>
</protein>
<evidence type="ECO:0000256" key="3">
    <source>
        <dbReference type="ARBA" id="ARBA00022833"/>
    </source>
</evidence>
<proteinExistence type="predicted"/>
<feature type="domain" description="Phorbol-ester/DAG-type" evidence="4">
    <location>
        <begin position="147"/>
        <end position="191"/>
    </location>
</feature>
<reference evidence="5" key="2">
    <citation type="submission" date="2020-03" db="EMBL/GenBank/DDBJ databases">
        <title>Walnut 2.0.</title>
        <authorList>
            <person name="Marrano A."/>
            <person name="Britton M."/>
            <person name="Zimin A.V."/>
            <person name="Zaini P.A."/>
            <person name="Workman R."/>
            <person name="Puiu D."/>
            <person name="Bianco L."/>
            <person name="Allen B.J."/>
            <person name="Troggio M."/>
            <person name="Leslie C.A."/>
            <person name="Timp W."/>
            <person name="Dendekar A."/>
            <person name="Salzberg S.L."/>
            <person name="Neale D.B."/>
        </authorList>
    </citation>
    <scope>NUCLEOTIDE SEQUENCE</scope>
    <source>
        <tissue evidence="5">Leaves</tissue>
    </source>
</reference>
<accession>A0A833X042</accession>
<name>A0A833X042_JUGRE</name>
<keyword evidence="3" id="KW-0862">Zinc</keyword>
<dbReference type="InterPro" id="IPR002219">
    <property type="entry name" value="PKC_DAG/PE"/>
</dbReference>
<keyword evidence="1" id="KW-0479">Metal-binding</keyword>
<dbReference type="Pfam" id="PF03107">
    <property type="entry name" value="C1_2"/>
    <property type="match status" value="8"/>
</dbReference>
<reference evidence="5" key="1">
    <citation type="submission" date="2015-10" db="EMBL/GenBank/DDBJ databases">
        <authorList>
            <person name="Martinez-Garcia P.J."/>
            <person name="Crepeau M.W."/>
            <person name="Puiu D."/>
            <person name="Gonzalez-Ibeas D."/>
            <person name="Whalen J."/>
            <person name="Stevens K."/>
            <person name="Paul R."/>
            <person name="Butterfield T."/>
            <person name="Britton M."/>
            <person name="Reagan R."/>
            <person name="Chakraborty S."/>
            <person name="Walawage S.L."/>
            <person name="Vasquez-Gross H.A."/>
            <person name="Cardeno C."/>
            <person name="Famula R."/>
            <person name="Pratt K."/>
            <person name="Kuruganti S."/>
            <person name="Aradhya M.K."/>
            <person name="Leslie C.A."/>
            <person name="Dandekar A.M."/>
            <person name="Salzberg S.L."/>
            <person name="Wegrzyn J.L."/>
            <person name="Langley C.H."/>
            <person name="Neale D.B."/>
        </authorList>
    </citation>
    <scope>NUCLEOTIDE SEQUENCE</scope>
    <source>
        <tissue evidence="5">Leaves</tissue>
    </source>
</reference>
<dbReference type="Gene3D" id="3.30.60.20">
    <property type="match status" value="1"/>
</dbReference>
<dbReference type="Proteomes" id="UP000619265">
    <property type="component" value="Unassembled WGS sequence"/>
</dbReference>
<dbReference type="PANTHER" id="PTHR32410:SF163">
    <property type="entry name" value="DC1 DOMAIN-CONTAINING PROTEIN"/>
    <property type="match status" value="1"/>
</dbReference>
<evidence type="ECO:0000313" key="6">
    <source>
        <dbReference type="Proteomes" id="UP000619265"/>
    </source>
</evidence>
<evidence type="ECO:0000256" key="2">
    <source>
        <dbReference type="ARBA" id="ARBA00022737"/>
    </source>
</evidence>
<feature type="domain" description="Phorbol-ester/DAG-type" evidence="4">
    <location>
        <begin position="603"/>
        <end position="652"/>
    </location>
</feature>
<feature type="domain" description="Phorbol-ester/DAG-type" evidence="4">
    <location>
        <begin position="206"/>
        <end position="251"/>
    </location>
</feature>
<dbReference type="InterPro" id="IPR046349">
    <property type="entry name" value="C1-like_sf"/>
</dbReference>
<organism evidence="5 6">
    <name type="scientific">Juglans regia</name>
    <name type="common">English walnut</name>
    <dbReference type="NCBI Taxonomy" id="51240"/>
    <lineage>
        <taxon>Eukaryota</taxon>
        <taxon>Viridiplantae</taxon>
        <taxon>Streptophyta</taxon>
        <taxon>Embryophyta</taxon>
        <taxon>Tracheophyta</taxon>
        <taxon>Spermatophyta</taxon>
        <taxon>Magnoliopsida</taxon>
        <taxon>eudicotyledons</taxon>
        <taxon>Gunneridae</taxon>
        <taxon>Pentapetalae</taxon>
        <taxon>rosids</taxon>
        <taxon>fabids</taxon>
        <taxon>Fagales</taxon>
        <taxon>Juglandaceae</taxon>
        <taxon>Juglans</taxon>
    </lineage>
</organism>
<dbReference type="Gramene" id="Jr11_02650_p1">
    <property type="protein sequence ID" value="cds.Jr11_02650_p1"/>
    <property type="gene ID" value="Jr11_02650"/>
</dbReference>
<dbReference type="InterPro" id="IPR004146">
    <property type="entry name" value="DC1"/>
</dbReference>
<evidence type="ECO:0000259" key="4">
    <source>
        <dbReference type="SMART" id="SM00109"/>
    </source>
</evidence>
<evidence type="ECO:0000256" key="1">
    <source>
        <dbReference type="ARBA" id="ARBA00022723"/>
    </source>
</evidence>
<sequence length="657" mass="75712">MTNTNGIIKYTEGAMELIQHFSHPHPLLLSLDGSIVDHDRYYICRLCWERVSFSTPCYGCKLDGCKYFYIHKSCAELPHQLKHPFHPKHDPLTLSQSTESKGDQYCGSCRRYRWYQQFTYNCSGCKFSLCIKCASLSLTTKVDIHDHPLTLMRKSTQFTCDHCEEEGKGMFYFCATCSFTVHLECTLSPLVVRPPIIKAEIHDEDHPLTLVQRFLISLTCNACGNDIKGRFYFCAICAFVVHLECASLPSVVKVIRHDHPLNLIYSLPAINPSSLHRRICQLCVKMVDTDYGVYYCSTCQDYVAHLHCATSKEEKDETFMRKSRNELESIESSTSMLGHGLDESTDMLPYDVVKKFKSGVDGFEIAAEIKHFSHEHNLKLIDKFGIKEKCDACIRYIFTPYYACAQCRFFLHKSCAELRRRMRHPLHEHSLMLLPMTTYASGYFGCDACDHDCNGLTYNCEECKFHLDVQCSLLPYNKFTHDSHEHGLILSRSPEGRKCNNCDDSNEEIKFCSCAENCGFALDFKCLTLPHIVWYEQHEHPFTLCYVPEDDSGEYYCDICEKERDPRYWFYYCADCIYPAHPECILGKSPNMKFGKTRTSDNHQHPLVLVQKSTSDDGRDLCNVCVHRIYDFVYECAECNFIVHPGCINRKIGTNKG</sequence>
<dbReference type="InterPro" id="IPR053192">
    <property type="entry name" value="Vacuole_Formation_Reg"/>
</dbReference>
<comment type="caution">
    <text evidence="5">The sequence shown here is derived from an EMBL/GenBank/DDBJ whole genome shotgun (WGS) entry which is preliminary data.</text>
</comment>
<dbReference type="EMBL" id="LIHL02000011">
    <property type="protein sequence ID" value="KAF5454029.1"/>
    <property type="molecule type" value="Genomic_DNA"/>
</dbReference>
<dbReference type="SMART" id="SM00109">
    <property type="entry name" value="C1"/>
    <property type="match status" value="3"/>
</dbReference>
<gene>
    <name evidence="5" type="ORF">F2P56_023727</name>
</gene>